<accession>A0A7V0N0B1</accession>
<comment type="cofactor">
    <cofactor evidence="1">
        <name>[4Fe-4S] cluster</name>
        <dbReference type="ChEBI" id="CHEBI:49883"/>
    </cofactor>
</comment>
<dbReference type="Pfam" id="PF13186">
    <property type="entry name" value="SPASM"/>
    <property type="match status" value="1"/>
</dbReference>
<reference evidence="8" key="1">
    <citation type="journal article" date="2020" name="mSystems">
        <title>Genome- and Community-Level Interaction Insights into Carbon Utilization and Element Cycling Functions of Hydrothermarchaeota in Hydrothermal Sediment.</title>
        <authorList>
            <person name="Zhou Z."/>
            <person name="Liu Y."/>
            <person name="Xu W."/>
            <person name="Pan J."/>
            <person name="Luo Z.H."/>
            <person name="Li M."/>
        </authorList>
    </citation>
    <scope>NUCLEOTIDE SEQUENCE [LARGE SCALE GENOMIC DNA]</scope>
    <source>
        <strain evidence="8">HyVt-219</strain>
    </source>
</reference>
<dbReference type="CDD" id="cd21123">
    <property type="entry name" value="SPASM_MftC-like"/>
    <property type="match status" value="1"/>
</dbReference>
<dbReference type="PIRSF" id="PIRSF037420">
    <property type="entry name" value="PQQ_syn_pqqE"/>
    <property type="match status" value="1"/>
</dbReference>
<evidence type="ECO:0000256" key="6">
    <source>
        <dbReference type="ARBA" id="ARBA00023014"/>
    </source>
</evidence>
<dbReference type="SFLD" id="SFLDG01067">
    <property type="entry name" value="SPASM/twitch_domain_containing"/>
    <property type="match status" value="1"/>
</dbReference>
<dbReference type="GO" id="GO:0051539">
    <property type="term" value="F:4 iron, 4 sulfur cluster binding"/>
    <property type="evidence" value="ECO:0007669"/>
    <property type="project" value="UniProtKB-KW"/>
</dbReference>
<comment type="caution">
    <text evidence="8">The sequence shown here is derived from an EMBL/GenBank/DDBJ whole genome shotgun (WGS) entry which is preliminary data.</text>
</comment>
<dbReference type="Pfam" id="PF04055">
    <property type="entry name" value="Radical_SAM"/>
    <property type="match status" value="1"/>
</dbReference>
<dbReference type="NCBIfam" id="TIGR04085">
    <property type="entry name" value="rSAM_more_4Fe4S"/>
    <property type="match status" value="1"/>
</dbReference>
<dbReference type="InterPro" id="IPR006638">
    <property type="entry name" value="Elp3/MiaA/NifB-like_rSAM"/>
</dbReference>
<dbReference type="AlphaFoldDB" id="A0A7V0N0B1"/>
<dbReference type="GO" id="GO:0003824">
    <property type="term" value="F:catalytic activity"/>
    <property type="evidence" value="ECO:0007669"/>
    <property type="project" value="InterPro"/>
</dbReference>
<dbReference type="Gene3D" id="3.20.20.70">
    <property type="entry name" value="Aldolase class I"/>
    <property type="match status" value="1"/>
</dbReference>
<keyword evidence="3" id="KW-0949">S-adenosyl-L-methionine</keyword>
<evidence type="ECO:0000256" key="4">
    <source>
        <dbReference type="ARBA" id="ARBA00022723"/>
    </source>
</evidence>
<evidence type="ECO:0000313" key="8">
    <source>
        <dbReference type="EMBL" id="HDN85340.1"/>
    </source>
</evidence>
<dbReference type="CDD" id="cd01335">
    <property type="entry name" value="Radical_SAM"/>
    <property type="match status" value="1"/>
</dbReference>
<keyword evidence="2" id="KW-0004">4Fe-4S</keyword>
<proteinExistence type="predicted"/>
<evidence type="ECO:0000256" key="3">
    <source>
        <dbReference type="ARBA" id="ARBA00022691"/>
    </source>
</evidence>
<dbReference type="InterPro" id="IPR013785">
    <property type="entry name" value="Aldolase_TIM"/>
</dbReference>
<evidence type="ECO:0000256" key="1">
    <source>
        <dbReference type="ARBA" id="ARBA00001966"/>
    </source>
</evidence>
<feature type="domain" description="Radical SAM core" evidence="7">
    <location>
        <begin position="64"/>
        <end position="281"/>
    </location>
</feature>
<dbReference type="InterPro" id="IPR058240">
    <property type="entry name" value="rSAM_sf"/>
</dbReference>
<keyword evidence="5" id="KW-0408">Iron</keyword>
<dbReference type="PROSITE" id="PS51918">
    <property type="entry name" value="RADICAL_SAM"/>
    <property type="match status" value="1"/>
</dbReference>
<organism evidence="8">
    <name type="scientific">Aerophobetes bacterium</name>
    <dbReference type="NCBI Taxonomy" id="2030807"/>
    <lineage>
        <taxon>Bacteria</taxon>
        <taxon>Candidatus Aerophobota</taxon>
    </lineage>
</organism>
<dbReference type="PANTHER" id="PTHR11228">
    <property type="entry name" value="RADICAL SAM DOMAIN PROTEIN"/>
    <property type="match status" value="1"/>
</dbReference>
<evidence type="ECO:0000256" key="2">
    <source>
        <dbReference type="ARBA" id="ARBA00022485"/>
    </source>
</evidence>
<sequence length="405" mass="45457">MNRVNLPKWINLEIFWPPTLILRQLMSILYFKHLIKWDRFGKWLLRHSFKSIPVAAGALGMGCIGFPAHPAWEVTSACNLNCIHCHAAGGKPSKDELTTYEAKKLIDELAKIDEFKMLVYTGGEPLLRADIFELLNHSKAAGLTNVIATNGTLITEEVAFKLKEAGVVGVAISLDSVIPDIHNKIRANPKAFNLALRGIKAVKAAGILLQINTTAMEYNYESLNELVDFSDRLGSGIMLMYQLVPVGRGNAIEPATLKKNKNEKLLRFLAQKQKSISTIIEPVAGPQYWPYLMKKRGYQDGIWKKLAEKLFHGCTAGRGFVYIKSNGDVWPCPFIEISAGNVKDRPFDIIWKDSEIFLKLRDRENTLKGRCGRCEFRKICGGCRGRALAYNNDYLAEDPSCFFDS</sequence>
<dbReference type="InterPro" id="IPR017200">
    <property type="entry name" value="PqqE-like"/>
</dbReference>
<dbReference type="InterPro" id="IPR050377">
    <property type="entry name" value="Radical_SAM_PqqE_MftC-like"/>
</dbReference>
<gene>
    <name evidence="8" type="ORF">ENG47_06275</name>
</gene>
<dbReference type="SFLD" id="SFLDG01386">
    <property type="entry name" value="main_SPASM_domain-containing"/>
    <property type="match status" value="1"/>
</dbReference>
<keyword evidence="6" id="KW-0411">Iron-sulfur</keyword>
<dbReference type="GO" id="GO:0046872">
    <property type="term" value="F:metal ion binding"/>
    <property type="evidence" value="ECO:0007669"/>
    <property type="project" value="UniProtKB-KW"/>
</dbReference>
<dbReference type="InterPro" id="IPR007197">
    <property type="entry name" value="rSAM"/>
</dbReference>
<dbReference type="SFLD" id="SFLDS00029">
    <property type="entry name" value="Radical_SAM"/>
    <property type="match status" value="1"/>
</dbReference>
<dbReference type="InterPro" id="IPR023885">
    <property type="entry name" value="4Fe4S-binding_SPASM_dom"/>
</dbReference>
<dbReference type="SMART" id="SM00729">
    <property type="entry name" value="Elp3"/>
    <property type="match status" value="1"/>
</dbReference>
<name>A0A7V0N0B1_UNCAE</name>
<keyword evidence="4" id="KW-0479">Metal-binding</keyword>
<protein>
    <submittedName>
        <fullName evidence="8">Radical SAM protein</fullName>
    </submittedName>
</protein>
<dbReference type="SUPFAM" id="SSF102114">
    <property type="entry name" value="Radical SAM enzymes"/>
    <property type="match status" value="1"/>
</dbReference>
<evidence type="ECO:0000256" key="5">
    <source>
        <dbReference type="ARBA" id="ARBA00023004"/>
    </source>
</evidence>
<evidence type="ECO:0000259" key="7">
    <source>
        <dbReference type="PROSITE" id="PS51918"/>
    </source>
</evidence>
<dbReference type="PANTHER" id="PTHR11228:SF34">
    <property type="entry name" value="TUNGSTEN-CONTAINING ALDEHYDE FERREDOXIN OXIDOREDUCTASE COFACTOR MODIFYING PROTEIN"/>
    <property type="match status" value="1"/>
</dbReference>
<dbReference type="Proteomes" id="UP000885660">
    <property type="component" value="Unassembled WGS sequence"/>
</dbReference>
<dbReference type="EMBL" id="DRBC01000379">
    <property type="protein sequence ID" value="HDN85340.1"/>
    <property type="molecule type" value="Genomic_DNA"/>
</dbReference>